<reference evidence="1" key="2">
    <citation type="submission" date="2022-06" db="UniProtKB">
        <authorList>
            <consortium name="EnsemblMetazoa"/>
        </authorList>
    </citation>
    <scope>IDENTIFICATION</scope>
</reference>
<dbReference type="EMBL" id="CMVM020000127">
    <property type="status" value="NOT_ANNOTATED_CDS"/>
    <property type="molecule type" value="Genomic_DNA"/>
</dbReference>
<name>A0A8R1TTV2_ONCVO</name>
<dbReference type="AlphaFoldDB" id="A0A8R1TTV2"/>
<sequence>MSTCAIDFENGISEINETYFNNFSVILKHSSIAETTIAISTNCLRHTLVWNENVAFPENFTAINRSKKVMLHWFKTEGKEAELTEMGNKMTSLIPQYHL</sequence>
<proteinExistence type="predicted"/>
<organism evidence="1 2">
    <name type="scientific">Onchocerca volvulus</name>
    <dbReference type="NCBI Taxonomy" id="6282"/>
    <lineage>
        <taxon>Eukaryota</taxon>
        <taxon>Metazoa</taxon>
        <taxon>Ecdysozoa</taxon>
        <taxon>Nematoda</taxon>
        <taxon>Chromadorea</taxon>
        <taxon>Rhabditida</taxon>
        <taxon>Spirurina</taxon>
        <taxon>Spiruromorpha</taxon>
        <taxon>Filarioidea</taxon>
        <taxon>Onchocercidae</taxon>
        <taxon>Onchocerca</taxon>
    </lineage>
</organism>
<evidence type="ECO:0000313" key="1">
    <source>
        <dbReference type="EnsemblMetazoa" id="OVOC4134.1"/>
    </source>
</evidence>
<dbReference type="Proteomes" id="UP000024404">
    <property type="component" value="Unassembled WGS sequence"/>
</dbReference>
<accession>A0A8R1TTV2</accession>
<reference evidence="2" key="1">
    <citation type="submission" date="2013-10" db="EMBL/GenBank/DDBJ databases">
        <title>Genome sequencing of Onchocerca volvulus.</title>
        <authorList>
            <person name="Cotton J."/>
            <person name="Tsai J."/>
            <person name="Stanley E."/>
            <person name="Tracey A."/>
            <person name="Holroyd N."/>
            <person name="Lustigman S."/>
            <person name="Berriman M."/>
        </authorList>
    </citation>
    <scope>NUCLEOTIDE SEQUENCE</scope>
</reference>
<protein>
    <submittedName>
        <fullName evidence="1">Uncharacterized protein</fullName>
    </submittedName>
</protein>
<evidence type="ECO:0000313" key="2">
    <source>
        <dbReference type="Proteomes" id="UP000024404"/>
    </source>
</evidence>
<dbReference type="EnsemblMetazoa" id="OVOC4134.1">
    <property type="protein sequence ID" value="OVOC4134.1"/>
    <property type="gene ID" value="WBGene00240943"/>
</dbReference>
<keyword evidence="2" id="KW-1185">Reference proteome</keyword>